<dbReference type="InterPro" id="IPR045262">
    <property type="entry name" value="STP/PLT_plant"/>
</dbReference>
<feature type="transmembrane region" description="Helical" evidence="8">
    <location>
        <begin position="46"/>
        <end position="62"/>
    </location>
</feature>
<evidence type="ECO:0000256" key="8">
    <source>
        <dbReference type="SAM" id="Phobius"/>
    </source>
</evidence>
<dbReference type="PANTHER" id="PTHR23500:SF30">
    <property type="entry name" value="SUGAR TRANSPORT PROTEIN 3"/>
    <property type="match status" value="1"/>
</dbReference>
<protein>
    <submittedName>
        <fullName evidence="9">Hexose carrier protein HEX6</fullName>
    </submittedName>
</protein>
<reference evidence="9" key="1">
    <citation type="submission" date="2020-06" db="EMBL/GenBank/DDBJ databases">
        <authorList>
            <person name="Li T."/>
            <person name="Hu X."/>
            <person name="Zhang T."/>
            <person name="Song X."/>
            <person name="Zhang H."/>
            <person name="Dai N."/>
            <person name="Sheng W."/>
            <person name="Hou X."/>
            <person name="Wei L."/>
        </authorList>
    </citation>
    <scope>NUCLEOTIDE SEQUENCE</scope>
    <source>
        <strain evidence="9">KEN8</strain>
        <tissue evidence="9">Leaf</tissue>
    </source>
</reference>
<dbReference type="EMBL" id="JACGWM010001504">
    <property type="protein sequence ID" value="KAL0292505.1"/>
    <property type="molecule type" value="Genomic_DNA"/>
</dbReference>
<dbReference type="InterPro" id="IPR005828">
    <property type="entry name" value="MFS_sugar_transport-like"/>
</dbReference>
<dbReference type="AlphaFoldDB" id="A0AAW2JD46"/>
<evidence type="ECO:0000313" key="9">
    <source>
        <dbReference type="EMBL" id="KAL0292505.1"/>
    </source>
</evidence>
<keyword evidence="3" id="KW-0813">Transport</keyword>
<name>A0AAW2JD46_9LAMI</name>
<dbReference type="InterPro" id="IPR036259">
    <property type="entry name" value="MFS_trans_sf"/>
</dbReference>
<reference evidence="9" key="2">
    <citation type="journal article" date="2024" name="Plant">
        <title>Genomic evolution and insights into agronomic trait innovations of Sesamum species.</title>
        <authorList>
            <person name="Miao H."/>
            <person name="Wang L."/>
            <person name="Qu L."/>
            <person name="Liu H."/>
            <person name="Sun Y."/>
            <person name="Le M."/>
            <person name="Wang Q."/>
            <person name="Wei S."/>
            <person name="Zheng Y."/>
            <person name="Lin W."/>
            <person name="Duan Y."/>
            <person name="Cao H."/>
            <person name="Xiong S."/>
            <person name="Wang X."/>
            <person name="Wei L."/>
            <person name="Li C."/>
            <person name="Ma Q."/>
            <person name="Ju M."/>
            <person name="Zhao R."/>
            <person name="Li G."/>
            <person name="Mu C."/>
            <person name="Tian Q."/>
            <person name="Mei H."/>
            <person name="Zhang T."/>
            <person name="Gao T."/>
            <person name="Zhang H."/>
        </authorList>
    </citation>
    <scope>NUCLEOTIDE SEQUENCE</scope>
    <source>
        <strain evidence="9">KEN8</strain>
    </source>
</reference>
<dbReference type="GO" id="GO:0016020">
    <property type="term" value="C:membrane"/>
    <property type="evidence" value="ECO:0007669"/>
    <property type="project" value="UniProtKB-SubCell"/>
</dbReference>
<keyword evidence="4 8" id="KW-0812">Transmembrane</keyword>
<dbReference type="Gene3D" id="1.20.1250.20">
    <property type="entry name" value="MFS general substrate transporter like domains"/>
    <property type="match status" value="2"/>
</dbReference>
<proteinExistence type="inferred from homology"/>
<dbReference type="PANTHER" id="PTHR23500">
    <property type="entry name" value="SOLUTE CARRIER FAMILY 2, FACILITATED GLUCOSE TRANSPORTER"/>
    <property type="match status" value="1"/>
</dbReference>
<accession>A0AAW2JD46</accession>
<evidence type="ECO:0000256" key="5">
    <source>
        <dbReference type="ARBA" id="ARBA00022989"/>
    </source>
</evidence>
<dbReference type="Pfam" id="PF00083">
    <property type="entry name" value="Sugar_tr"/>
    <property type="match status" value="2"/>
</dbReference>
<feature type="transmembrane region" description="Helical" evidence="8">
    <location>
        <begin position="93"/>
        <end position="112"/>
    </location>
</feature>
<comment type="subcellular location">
    <subcellularLocation>
        <location evidence="1">Membrane</location>
    </subcellularLocation>
</comment>
<evidence type="ECO:0000256" key="6">
    <source>
        <dbReference type="ARBA" id="ARBA00023136"/>
    </source>
</evidence>
<organism evidence="9">
    <name type="scientific">Sesamum calycinum</name>
    <dbReference type="NCBI Taxonomy" id="2727403"/>
    <lineage>
        <taxon>Eukaryota</taxon>
        <taxon>Viridiplantae</taxon>
        <taxon>Streptophyta</taxon>
        <taxon>Embryophyta</taxon>
        <taxon>Tracheophyta</taxon>
        <taxon>Spermatophyta</taxon>
        <taxon>Magnoliopsida</taxon>
        <taxon>eudicotyledons</taxon>
        <taxon>Gunneridae</taxon>
        <taxon>Pentapetalae</taxon>
        <taxon>asterids</taxon>
        <taxon>lamiids</taxon>
        <taxon>Lamiales</taxon>
        <taxon>Pedaliaceae</taxon>
        <taxon>Sesamum</taxon>
    </lineage>
</organism>
<dbReference type="GO" id="GO:0015144">
    <property type="term" value="F:carbohydrate transmembrane transporter activity"/>
    <property type="evidence" value="ECO:0007669"/>
    <property type="project" value="InterPro"/>
</dbReference>
<comment type="similarity">
    <text evidence="7">Belongs to the major facilitator superfamily. Phosphate:H(+) symporter (TC 2.A.1.9) family.</text>
</comment>
<dbReference type="SUPFAM" id="SSF103473">
    <property type="entry name" value="MFS general substrate transporter"/>
    <property type="match status" value="1"/>
</dbReference>
<evidence type="ECO:0000256" key="1">
    <source>
        <dbReference type="ARBA" id="ARBA00004370"/>
    </source>
</evidence>
<evidence type="ECO:0000256" key="3">
    <source>
        <dbReference type="ARBA" id="ARBA00022448"/>
    </source>
</evidence>
<comment type="similarity">
    <text evidence="2">Belongs to the major facilitator superfamily. Sugar transporter (TC 2.A.1.1) family.</text>
</comment>
<sequence>MGKEKINNYCKFDSQLLTFFTSFLFISGLVATFLASPVTRACGRKASILIGGAAFITGSALGGAAENIFMLIFSRLLLGIGFGFANQHFKARIFFFLAVCVAAMTGFVYVLLPETKDVPLEKMDTIWRENWLWKRFVDDGKEHRGN</sequence>
<gene>
    <name evidence="9" type="ORF">Scaly_2588000</name>
</gene>
<keyword evidence="6 8" id="KW-0472">Membrane</keyword>
<evidence type="ECO:0000256" key="4">
    <source>
        <dbReference type="ARBA" id="ARBA00022692"/>
    </source>
</evidence>
<evidence type="ECO:0000256" key="7">
    <source>
        <dbReference type="ARBA" id="ARBA00044504"/>
    </source>
</evidence>
<comment type="caution">
    <text evidence="9">The sequence shown here is derived from an EMBL/GenBank/DDBJ whole genome shotgun (WGS) entry which is preliminary data.</text>
</comment>
<evidence type="ECO:0000256" key="2">
    <source>
        <dbReference type="ARBA" id="ARBA00010992"/>
    </source>
</evidence>
<keyword evidence="5 8" id="KW-1133">Transmembrane helix</keyword>
<feature type="transmembrane region" description="Helical" evidence="8">
    <location>
        <begin position="16"/>
        <end position="34"/>
    </location>
</feature>